<dbReference type="Proteomes" id="UP001501666">
    <property type="component" value="Unassembled WGS sequence"/>
</dbReference>
<dbReference type="PROSITE" id="PS00595">
    <property type="entry name" value="AA_TRANSFER_CLASS_5"/>
    <property type="match status" value="1"/>
</dbReference>
<comment type="cofactor">
    <cofactor evidence="1 4">
        <name>pyridoxal 5'-phosphate</name>
        <dbReference type="ChEBI" id="CHEBI:597326"/>
    </cofactor>
</comment>
<keyword evidence="7" id="KW-1185">Reference proteome</keyword>
<comment type="caution">
    <text evidence="6">The sequence shown here is derived from an EMBL/GenBank/DDBJ whole genome shotgun (WGS) entry which is preliminary data.</text>
</comment>
<sequence length="384" mass="41812">MIDIEKARAETPGCAHVVHLNNAGAALPPRVVLDAVKGHLDLEAHIGGYEARERAAPELDRFYDALAELLGAHRDEIAYVENATRAWDMAFYSVPFKPGDRILTTTSEYVSNGLAYLQMARSRGVSVEVVPDDADGTISLEALEAELGKGGVRLVAINHVPTHNGLVNPAAEVGGLCRQAGVLYLLDACQSVGQLRLNVAELGCDMLSGTGRKFLRGPRGTGFLYVRRSLLAELEPPFIDLHAASWLTPSTFEIRPDARRFENWERYFAGQIGLGVAVDYALALGIDAIEARVRDLGSDLRARLSERPDVTVHDRGARRSGIVTFTVAGQDSEELTNRLRERGVNVSATDPDQRFDSVAPESAVRASVHYYNTGDDLARLIEAL</sequence>
<dbReference type="Gene3D" id="3.90.1150.10">
    <property type="entry name" value="Aspartate Aminotransferase, domain 1"/>
    <property type="match status" value="1"/>
</dbReference>
<evidence type="ECO:0000256" key="2">
    <source>
        <dbReference type="ARBA" id="ARBA00022898"/>
    </source>
</evidence>
<evidence type="ECO:0000256" key="1">
    <source>
        <dbReference type="ARBA" id="ARBA00001933"/>
    </source>
</evidence>
<accession>A0ABN3T9I6</accession>
<dbReference type="RefSeq" id="WP_346156064.1">
    <property type="nucleotide sequence ID" value="NZ_BAAATE010000045.1"/>
</dbReference>
<proteinExistence type="inferred from homology"/>
<feature type="domain" description="Aminotransferase class V" evidence="5">
    <location>
        <begin position="20"/>
        <end position="380"/>
    </location>
</feature>
<dbReference type="GO" id="GO:0008483">
    <property type="term" value="F:transaminase activity"/>
    <property type="evidence" value="ECO:0007669"/>
    <property type="project" value="UniProtKB-KW"/>
</dbReference>
<keyword evidence="6" id="KW-0808">Transferase</keyword>
<dbReference type="InterPro" id="IPR000192">
    <property type="entry name" value="Aminotrans_V_dom"/>
</dbReference>
<evidence type="ECO:0000256" key="3">
    <source>
        <dbReference type="RuleBase" id="RU004075"/>
    </source>
</evidence>
<dbReference type="PANTHER" id="PTHR43586">
    <property type="entry name" value="CYSTEINE DESULFURASE"/>
    <property type="match status" value="1"/>
</dbReference>
<dbReference type="InterPro" id="IPR020578">
    <property type="entry name" value="Aminotrans_V_PyrdxlP_BS"/>
</dbReference>
<comment type="similarity">
    <text evidence="3">Belongs to the class-V pyridoxal-phosphate-dependent aminotransferase family.</text>
</comment>
<gene>
    <name evidence="6" type="ORF">GCM10010412_090950</name>
</gene>
<dbReference type="Pfam" id="PF00266">
    <property type="entry name" value="Aminotran_5"/>
    <property type="match status" value="1"/>
</dbReference>
<protein>
    <submittedName>
        <fullName evidence="6">Aminotransferase class V-fold PLP-dependent enzyme</fullName>
    </submittedName>
</protein>
<dbReference type="InterPro" id="IPR015421">
    <property type="entry name" value="PyrdxlP-dep_Trfase_major"/>
</dbReference>
<keyword evidence="2" id="KW-0663">Pyridoxal phosphate</keyword>
<evidence type="ECO:0000259" key="5">
    <source>
        <dbReference type="Pfam" id="PF00266"/>
    </source>
</evidence>
<evidence type="ECO:0000256" key="4">
    <source>
        <dbReference type="RuleBase" id="RU004504"/>
    </source>
</evidence>
<dbReference type="EMBL" id="BAAATE010000045">
    <property type="protein sequence ID" value="GAA2696714.1"/>
    <property type="molecule type" value="Genomic_DNA"/>
</dbReference>
<dbReference type="InterPro" id="IPR015422">
    <property type="entry name" value="PyrdxlP-dep_Trfase_small"/>
</dbReference>
<organism evidence="6 7">
    <name type="scientific">Nonomuraea recticatena</name>
    <dbReference type="NCBI Taxonomy" id="46178"/>
    <lineage>
        <taxon>Bacteria</taxon>
        <taxon>Bacillati</taxon>
        <taxon>Actinomycetota</taxon>
        <taxon>Actinomycetes</taxon>
        <taxon>Streptosporangiales</taxon>
        <taxon>Streptosporangiaceae</taxon>
        <taxon>Nonomuraea</taxon>
    </lineage>
</organism>
<dbReference type="PANTHER" id="PTHR43586:SF24">
    <property type="entry name" value="BLR4730 PROTEIN"/>
    <property type="match status" value="1"/>
</dbReference>
<reference evidence="6 7" key="1">
    <citation type="journal article" date="2019" name="Int. J. Syst. Evol. Microbiol.">
        <title>The Global Catalogue of Microorganisms (GCM) 10K type strain sequencing project: providing services to taxonomists for standard genome sequencing and annotation.</title>
        <authorList>
            <consortium name="The Broad Institute Genomics Platform"/>
            <consortium name="The Broad Institute Genome Sequencing Center for Infectious Disease"/>
            <person name="Wu L."/>
            <person name="Ma J."/>
        </authorList>
    </citation>
    <scope>NUCLEOTIDE SEQUENCE [LARGE SCALE GENOMIC DNA]</scope>
    <source>
        <strain evidence="6 7">JCM 6835</strain>
    </source>
</reference>
<name>A0ABN3T9I6_9ACTN</name>
<keyword evidence="6" id="KW-0032">Aminotransferase</keyword>
<dbReference type="SUPFAM" id="SSF53383">
    <property type="entry name" value="PLP-dependent transferases"/>
    <property type="match status" value="1"/>
</dbReference>
<dbReference type="Gene3D" id="3.40.640.10">
    <property type="entry name" value="Type I PLP-dependent aspartate aminotransferase-like (Major domain)"/>
    <property type="match status" value="1"/>
</dbReference>
<evidence type="ECO:0000313" key="6">
    <source>
        <dbReference type="EMBL" id="GAA2696714.1"/>
    </source>
</evidence>
<dbReference type="InterPro" id="IPR015424">
    <property type="entry name" value="PyrdxlP-dep_Trfase"/>
</dbReference>
<evidence type="ECO:0000313" key="7">
    <source>
        <dbReference type="Proteomes" id="UP001501666"/>
    </source>
</evidence>